<dbReference type="Gene3D" id="1.10.10.10">
    <property type="entry name" value="Winged helix-like DNA-binding domain superfamily/Winged helix DNA-binding domain"/>
    <property type="match status" value="1"/>
</dbReference>
<dbReference type="PANTHER" id="PTHR30126">
    <property type="entry name" value="HTH-TYPE TRANSCRIPTIONAL REGULATOR"/>
    <property type="match status" value="1"/>
</dbReference>
<dbReference type="InterPro" id="IPR000847">
    <property type="entry name" value="LysR_HTH_N"/>
</dbReference>
<evidence type="ECO:0000259" key="5">
    <source>
        <dbReference type="PROSITE" id="PS50931"/>
    </source>
</evidence>
<feature type="domain" description="HTH lysR-type" evidence="5">
    <location>
        <begin position="1"/>
        <end position="58"/>
    </location>
</feature>
<dbReference type="InterPro" id="IPR005119">
    <property type="entry name" value="LysR_subst-bd"/>
</dbReference>
<dbReference type="Pfam" id="PF03466">
    <property type="entry name" value="LysR_substrate"/>
    <property type="match status" value="1"/>
</dbReference>
<dbReference type="PROSITE" id="PS50931">
    <property type="entry name" value="HTH_LYSR"/>
    <property type="match status" value="1"/>
</dbReference>
<evidence type="ECO:0000256" key="3">
    <source>
        <dbReference type="ARBA" id="ARBA00023125"/>
    </source>
</evidence>
<dbReference type="SUPFAM" id="SSF53850">
    <property type="entry name" value="Periplasmic binding protein-like II"/>
    <property type="match status" value="1"/>
</dbReference>
<proteinExistence type="inferred from homology"/>
<accession>A0A0M2RBM1</accession>
<evidence type="ECO:0000256" key="4">
    <source>
        <dbReference type="ARBA" id="ARBA00023163"/>
    </source>
</evidence>
<keyword evidence="2" id="KW-0805">Transcription regulation</keyword>
<reference evidence="6 7" key="1">
    <citation type="submission" date="2015-03" db="EMBL/GenBank/DDBJ databases">
        <title>Genome sequence of Kiloniella sp. P1-1, isolated from the gut microflora of Pacific white shrimp, Penaeus vannamei.</title>
        <authorList>
            <person name="Shao Z."/>
            <person name="Wang L."/>
            <person name="Li X."/>
        </authorList>
    </citation>
    <scope>NUCLEOTIDE SEQUENCE [LARGE SCALE GENOMIC DNA]</scope>
    <source>
        <strain evidence="6 7">P1-1</strain>
    </source>
</reference>
<gene>
    <name evidence="6" type="ORF">WH95_05120</name>
</gene>
<dbReference type="InterPro" id="IPR036390">
    <property type="entry name" value="WH_DNA-bd_sf"/>
</dbReference>
<sequence>MNSDFLKSLLALSQEGSIAQAAQSQGLTATAVSQRIKALEEQIGFSLTIRSGKTVQLTEAGQRILPHAKQLLDIERDMVSALNQGQMSGRIELGVISTAMTGIIPQTLCLLQDDQHDLDIKLHPGTSKQLYNRLLTNDLDAVIISAPPFSIPKELKYEIVNQEPLCLIAAHNSLPDTYAKTPHKKMTKFPPDLRQELRQKPFIRYDHNAWGGKLVSNFLQDNKIMVQEFCELDALEAITVLVHSGLGISLIPDWQGPWPEGVNLHKIILDDARYYRKTILLRKRSTARETVISYISNTMKHHQTK</sequence>
<evidence type="ECO:0000313" key="7">
    <source>
        <dbReference type="Proteomes" id="UP000034491"/>
    </source>
</evidence>
<name>A0A0M2RBM1_9PROT</name>
<dbReference type="EMBL" id="LANI01000003">
    <property type="protein sequence ID" value="KKJ77814.1"/>
    <property type="molecule type" value="Genomic_DNA"/>
</dbReference>
<evidence type="ECO:0000256" key="2">
    <source>
        <dbReference type="ARBA" id="ARBA00023015"/>
    </source>
</evidence>
<dbReference type="STRING" id="1549748.WH95_05120"/>
<comment type="caution">
    <text evidence="6">The sequence shown here is derived from an EMBL/GenBank/DDBJ whole genome shotgun (WGS) entry which is preliminary data.</text>
</comment>
<evidence type="ECO:0000256" key="1">
    <source>
        <dbReference type="ARBA" id="ARBA00009437"/>
    </source>
</evidence>
<evidence type="ECO:0000313" key="6">
    <source>
        <dbReference type="EMBL" id="KKJ77814.1"/>
    </source>
</evidence>
<keyword evidence="7" id="KW-1185">Reference proteome</keyword>
<dbReference type="RefSeq" id="WP_046503888.1">
    <property type="nucleotide sequence ID" value="NZ_LANI01000003.1"/>
</dbReference>
<dbReference type="GO" id="GO:0000976">
    <property type="term" value="F:transcription cis-regulatory region binding"/>
    <property type="evidence" value="ECO:0007669"/>
    <property type="project" value="TreeGrafter"/>
</dbReference>
<dbReference type="Proteomes" id="UP000034491">
    <property type="component" value="Unassembled WGS sequence"/>
</dbReference>
<organism evidence="6 7">
    <name type="scientific">Kiloniella litopenaei</name>
    <dbReference type="NCBI Taxonomy" id="1549748"/>
    <lineage>
        <taxon>Bacteria</taxon>
        <taxon>Pseudomonadati</taxon>
        <taxon>Pseudomonadota</taxon>
        <taxon>Alphaproteobacteria</taxon>
        <taxon>Rhodospirillales</taxon>
        <taxon>Kiloniellaceae</taxon>
        <taxon>Kiloniella</taxon>
    </lineage>
</organism>
<dbReference type="AlphaFoldDB" id="A0A0M2RBM1"/>
<dbReference type="Pfam" id="PF00126">
    <property type="entry name" value="HTH_1"/>
    <property type="match status" value="1"/>
</dbReference>
<dbReference type="InterPro" id="IPR036388">
    <property type="entry name" value="WH-like_DNA-bd_sf"/>
</dbReference>
<dbReference type="SUPFAM" id="SSF46785">
    <property type="entry name" value="Winged helix' DNA-binding domain"/>
    <property type="match status" value="1"/>
</dbReference>
<keyword evidence="3" id="KW-0238">DNA-binding</keyword>
<dbReference type="Gene3D" id="3.40.190.10">
    <property type="entry name" value="Periplasmic binding protein-like II"/>
    <property type="match status" value="2"/>
</dbReference>
<dbReference type="PANTHER" id="PTHR30126:SF94">
    <property type="entry name" value="LYSR FAMILY TRANSCRIPTIONAL REGULATOR"/>
    <property type="match status" value="1"/>
</dbReference>
<keyword evidence="4" id="KW-0804">Transcription</keyword>
<comment type="similarity">
    <text evidence="1">Belongs to the LysR transcriptional regulatory family.</text>
</comment>
<dbReference type="GO" id="GO:0003700">
    <property type="term" value="F:DNA-binding transcription factor activity"/>
    <property type="evidence" value="ECO:0007669"/>
    <property type="project" value="InterPro"/>
</dbReference>
<dbReference type="OrthoDB" id="528082at2"/>
<protein>
    <recommendedName>
        <fullName evidence="5">HTH lysR-type domain-containing protein</fullName>
    </recommendedName>
</protein>